<organism evidence="13 14">
    <name type="scientific">Belliella marina</name>
    <dbReference type="NCBI Taxonomy" id="1644146"/>
    <lineage>
        <taxon>Bacteria</taxon>
        <taxon>Pseudomonadati</taxon>
        <taxon>Bacteroidota</taxon>
        <taxon>Cytophagia</taxon>
        <taxon>Cytophagales</taxon>
        <taxon>Cyclobacteriaceae</taxon>
        <taxon>Belliella</taxon>
    </lineage>
</organism>
<dbReference type="Gene3D" id="1.20.1730.10">
    <property type="entry name" value="Sodium/glucose cotransporter"/>
    <property type="match status" value="1"/>
</dbReference>
<feature type="transmembrane region" description="Helical" evidence="12">
    <location>
        <begin position="74"/>
        <end position="96"/>
    </location>
</feature>
<feature type="transmembrane region" description="Helical" evidence="12">
    <location>
        <begin position="482"/>
        <end position="504"/>
    </location>
</feature>
<feature type="transmembrane region" description="Helical" evidence="12">
    <location>
        <begin position="511"/>
        <end position="529"/>
    </location>
</feature>
<evidence type="ECO:0000256" key="12">
    <source>
        <dbReference type="SAM" id="Phobius"/>
    </source>
</evidence>
<keyword evidence="9 12" id="KW-0472">Membrane</keyword>
<dbReference type="InterPro" id="IPR051163">
    <property type="entry name" value="Sodium:Solute_Symporter_SSF"/>
</dbReference>
<feature type="transmembrane region" description="Helical" evidence="12">
    <location>
        <begin position="42"/>
        <end position="62"/>
    </location>
</feature>
<accession>A0ABW4VPC0</accession>
<evidence type="ECO:0000256" key="2">
    <source>
        <dbReference type="ARBA" id="ARBA00006434"/>
    </source>
</evidence>
<evidence type="ECO:0000256" key="9">
    <source>
        <dbReference type="ARBA" id="ARBA00023136"/>
    </source>
</evidence>
<keyword evidence="3" id="KW-0813">Transport</keyword>
<feature type="transmembrane region" description="Helical" evidence="12">
    <location>
        <begin position="117"/>
        <end position="138"/>
    </location>
</feature>
<name>A0ABW4VPC0_9BACT</name>
<reference evidence="14" key="1">
    <citation type="journal article" date="2019" name="Int. J. Syst. Evol. Microbiol.">
        <title>The Global Catalogue of Microorganisms (GCM) 10K type strain sequencing project: providing services to taxonomists for standard genome sequencing and annotation.</title>
        <authorList>
            <consortium name="The Broad Institute Genomics Platform"/>
            <consortium name="The Broad Institute Genome Sequencing Center for Infectious Disease"/>
            <person name="Wu L."/>
            <person name="Ma J."/>
        </authorList>
    </citation>
    <scope>NUCLEOTIDE SEQUENCE [LARGE SCALE GENOMIC DNA]</scope>
    <source>
        <strain evidence="14">CGMCC 1.15180</strain>
    </source>
</reference>
<keyword evidence="14" id="KW-1185">Reference proteome</keyword>
<evidence type="ECO:0000256" key="6">
    <source>
        <dbReference type="ARBA" id="ARBA00022989"/>
    </source>
</evidence>
<evidence type="ECO:0000256" key="10">
    <source>
        <dbReference type="ARBA" id="ARBA00023201"/>
    </source>
</evidence>
<evidence type="ECO:0000256" key="4">
    <source>
        <dbReference type="ARBA" id="ARBA00022475"/>
    </source>
</evidence>
<comment type="similarity">
    <text evidence="2 11">Belongs to the sodium:solute symporter (SSF) (TC 2.A.21) family.</text>
</comment>
<keyword evidence="7" id="KW-0915">Sodium</keyword>
<dbReference type="InterPro" id="IPR038377">
    <property type="entry name" value="Na/Glc_symporter_sf"/>
</dbReference>
<dbReference type="Pfam" id="PF00474">
    <property type="entry name" value="SSF"/>
    <property type="match status" value="2"/>
</dbReference>
<proteinExistence type="inferred from homology"/>
<feature type="transmembrane region" description="Helical" evidence="12">
    <location>
        <begin position="229"/>
        <end position="248"/>
    </location>
</feature>
<dbReference type="CDD" id="cd11494">
    <property type="entry name" value="SLC5sbd_NIS-like_u2"/>
    <property type="match status" value="1"/>
</dbReference>
<dbReference type="PANTHER" id="PTHR42985">
    <property type="entry name" value="SODIUM-COUPLED MONOCARBOXYLATE TRANSPORTER"/>
    <property type="match status" value="1"/>
</dbReference>
<feature type="transmembrane region" description="Helical" evidence="12">
    <location>
        <begin position="401"/>
        <end position="419"/>
    </location>
</feature>
<comment type="subcellular location">
    <subcellularLocation>
        <location evidence="1">Cell membrane</location>
        <topology evidence="1">Multi-pass membrane protein</topology>
    </subcellularLocation>
</comment>
<evidence type="ECO:0000256" key="7">
    <source>
        <dbReference type="ARBA" id="ARBA00023053"/>
    </source>
</evidence>
<evidence type="ECO:0000313" key="13">
    <source>
        <dbReference type="EMBL" id="MFD2036632.1"/>
    </source>
</evidence>
<comment type="caution">
    <text evidence="13">The sequence shown here is derived from an EMBL/GenBank/DDBJ whole genome shotgun (WGS) entry which is preliminary data.</text>
</comment>
<gene>
    <name evidence="13" type="ORF">ACFSKL_17645</name>
</gene>
<dbReference type="PROSITE" id="PS50283">
    <property type="entry name" value="NA_SOLUT_SYMP_3"/>
    <property type="match status" value="1"/>
</dbReference>
<keyword evidence="5 12" id="KW-0812">Transmembrane</keyword>
<dbReference type="EMBL" id="JBHUHR010000045">
    <property type="protein sequence ID" value="MFD2036632.1"/>
    <property type="molecule type" value="Genomic_DNA"/>
</dbReference>
<keyword evidence="10" id="KW-0739">Sodium transport</keyword>
<feature type="transmembrane region" description="Helical" evidence="12">
    <location>
        <begin position="150"/>
        <end position="169"/>
    </location>
</feature>
<dbReference type="PANTHER" id="PTHR42985:SF47">
    <property type="entry name" value="INTEGRAL MEMBRANE TRANSPORT PROTEIN"/>
    <property type="match status" value="1"/>
</dbReference>
<dbReference type="InterPro" id="IPR001734">
    <property type="entry name" value="Na/solute_symporter"/>
</dbReference>
<evidence type="ECO:0000256" key="1">
    <source>
        <dbReference type="ARBA" id="ARBA00004651"/>
    </source>
</evidence>
<protein>
    <submittedName>
        <fullName evidence="13">Sodium:solute symporter</fullName>
    </submittedName>
</protein>
<feature type="transmembrane region" description="Helical" evidence="12">
    <location>
        <begin position="541"/>
        <end position="561"/>
    </location>
</feature>
<feature type="transmembrane region" description="Helical" evidence="12">
    <location>
        <begin position="269"/>
        <end position="297"/>
    </location>
</feature>
<evidence type="ECO:0000313" key="14">
    <source>
        <dbReference type="Proteomes" id="UP001597361"/>
    </source>
</evidence>
<evidence type="ECO:0000256" key="11">
    <source>
        <dbReference type="RuleBase" id="RU362091"/>
    </source>
</evidence>
<keyword evidence="8" id="KW-0406">Ion transport</keyword>
<keyword evidence="6 12" id="KW-1133">Transmembrane helix</keyword>
<feature type="transmembrane region" description="Helical" evidence="12">
    <location>
        <begin position="6"/>
        <end position="22"/>
    </location>
</feature>
<evidence type="ECO:0000256" key="8">
    <source>
        <dbReference type="ARBA" id="ARBA00023065"/>
    </source>
</evidence>
<feature type="transmembrane region" description="Helical" evidence="12">
    <location>
        <begin position="181"/>
        <end position="199"/>
    </location>
</feature>
<feature type="transmembrane region" description="Helical" evidence="12">
    <location>
        <begin position="457"/>
        <end position="476"/>
    </location>
</feature>
<keyword evidence="4" id="KW-1003">Cell membrane</keyword>
<dbReference type="Proteomes" id="UP001597361">
    <property type="component" value="Unassembled WGS sequence"/>
</dbReference>
<dbReference type="RefSeq" id="WP_376887839.1">
    <property type="nucleotide sequence ID" value="NZ_JBHUHR010000045.1"/>
</dbReference>
<sequence length="567" mass="64068">MSNLDWFVLFGTLVLIVGYGVYKTYGPKSMDTYLRGDNDMNWWTIGLSIMATQASAITFLSTPGQAYEDGMRFIQFYFGLPVAMIILSVTFIPIYYRLKVYTAYEFLENRFDLKTRTLAALLFLTQRGLAAGITIYAPSIILSTLLGWNLTWTNIFIGTLVIIYTVSGGTKAVSITQKQQMMVMMGGMILAGILVINMLPVKFTEALHVAGKMERLNIVNFDFNWSDRYNFWSGMTAALFLFLSYFGTDQSQVQRYLTGKSLSESRMGLIMNGLLKVPMQFVILFIGVMVFVFYQFFQPPVVFNKVQTEKLEASEFREDFISLENQFAKTFEEKSGSIESLLEAVRENNEPGIEKAKAEMHAGFAKQEQIRNDVKALIVKNDAGAETRDTDYIFMRFVMDYLPKGIIGLLFAVIFSAAMSSTASELNALGSTSTVDIYKRSLNKKGSDRHYMLSSKWLTAFWGVFAILFATYATLFENLIQAVNLLGSLFYGTILGIFLVGFYMKWIRGNAVFIAALLAEAVILIIHWHNGESLFGVSIDIGYLWYNAIGCLLVMLFAALIQMLRWK</sequence>
<evidence type="ECO:0000256" key="5">
    <source>
        <dbReference type="ARBA" id="ARBA00022692"/>
    </source>
</evidence>
<evidence type="ECO:0000256" key="3">
    <source>
        <dbReference type="ARBA" id="ARBA00022448"/>
    </source>
</evidence>